<feature type="compositionally biased region" description="Polar residues" evidence="1">
    <location>
        <begin position="31"/>
        <end position="40"/>
    </location>
</feature>
<evidence type="ECO:0000313" key="4">
    <source>
        <dbReference type="Proteomes" id="UP000092321"/>
    </source>
</evidence>
<name>A0A1B7TEQ9_9ASCO</name>
<dbReference type="PROSITE" id="PS50829">
    <property type="entry name" value="GYF"/>
    <property type="match status" value="1"/>
</dbReference>
<evidence type="ECO:0000313" key="3">
    <source>
        <dbReference type="EMBL" id="OBA27190.1"/>
    </source>
</evidence>
<feature type="compositionally biased region" description="Basic and acidic residues" evidence="1">
    <location>
        <begin position="806"/>
        <end position="816"/>
    </location>
</feature>
<proteinExistence type="predicted"/>
<feature type="region of interest" description="Disordered" evidence="1">
    <location>
        <begin position="256"/>
        <end position="277"/>
    </location>
</feature>
<feature type="region of interest" description="Disordered" evidence="1">
    <location>
        <begin position="773"/>
        <end position="816"/>
    </location>
</feature>
<sequence>MSNNFINNEVPSRSVTPSLGFASSSSHLSSMQYNPHLNNFQQQQQQQQQQISQHNGYNSPMSPFNNLVGGNPNYNSFTNSNQQIATPLQKLNSNNNFMQQPSPLNPVISSFSSATHINAQTPPMVHQSMAGAPINQLQMGLPNLVSNWNYIDAQNEIRGPFTSMQMDSWFTSGYLNNDLRISHISCSPMNPFDDINVPLNYPYGMNSTKYVTLKEFMEYSNSTFQQNIFFNFDCLCTIIMKDFLSRGFNGGVKPFVSQQQQQQQPPPTSIQLQQQQQPIVSNMLPSNSIIINQTNSITPSIVPQTTDISKLLDLDSLGKIRSHEEISKLNQKILTESSSTNSTTTDKVPTQSSKPAALSFREALALKTPQHPNAYNHVQKKHVGVKASESRNTKKGVYDPNYYMVSDYVYKELFEYGIKDGLGNECHYLEHTAFMPVGKVVDNVIETADWPKDFYDHDNDYETYENNTFKPDTEIKSEKIKVQDPDSFEKSANYFARVHGTRLVSETSNTQDYSFLPAEKVQFTLAKIVKDLFVSIDSRTPIIDGTLITYLSKVYPDLLKKLLVSIRIILDSKVPFFDSVYDFIATNFTLLLPDSKLVFDKNIDVLDLPFDETVFNLLRVYFINVDLHGNNFLHNVRKIMELLKFFDAKNEPYNKDSTINQVLNSPEYKKAKIDILISKIDGASSGNKKKKKKNASNEAQAFKNKWDKVNFNIFTDDLPIHYYLTEGLDPRSVNASYKPTPLFSWNSLDKDFVFAKKEEIPCIIKKSLKETDSKQESSKKTVNEIPVKSQIEDTTSKAKASQSPSKTEEPVKLSEAEQKISALEKTKQKNSNCNINSKPNGKTKVLENKLPEPVVEKKSLFKWEKTEEPVKKGSILDIINEKKEEEKRLKEAKKLESTKIFVPPRDFIKEALLREEQENQTKKVTSSGTPWIKDTDFVKSETIDALRNVMNQKVKKNNKPSVSPTVIETDKKNLMPDTYTMSNETKQKSNTPDPLAQLVDPKRKISIVKAKTPSPSPTFNDEFIKDQKRLLKELELKKKQDDAQWVTIDKKQVPKGKKSIQIAKTTNAAILNPDKLRKVAAPKPTKVAASSVLNQPAASPVGIPSSNQKEFVQWCEKNLGDADFLSILFSMDKANVSFFVDMVNSTSSNKPKINGKTATEFFKIKESFEKNRGFLSWNETLSNLNSKDDDWSFQTVKKKK</sequence>
<comment type="caution">
    <text evidence="3">The sequence shown here is derived from an EMBL/GenBank/DDBJ whole genome shotgun (WGS) entry which is preliminary data.</text>
</comment>
<dbReference type="AlphaFoldDB" id="A0A1B7TEQ9"/>
<dbReference type="Pfam" id="PF02213">
    <property type="entry name" value="GYF"/>
    <property type="match status" value="1"/>
</dbReference>
<dbReference type="InterPro" id="IPR003169">
    <property type="entry name" value="GYF"/>
</dbReference>
<feature type="compositionally biased region" description="Polar residues" evidence="1">
    <location>
        <begin position="51"/>
        <end position="65"/>
    </location>
</feature>
<accession>A0A1B7TEQ9</accession>
<feature type="compositionally biased region" description="Basic and acidic residues" evidence="1">
    <location>
        <begin position="773"/>
        <end position="782"/>
    </location>
</feature>
<feature type="region of interest" description="Disordered" evidence="1">
    <location>
        <begin position="1"/>
        <end position="80"/>
    </location>
</feature>
<feature type="compositionally biased region" description="Low complexity" evidence="1">
    <location>
        <begin position="41"/>
        <end position="50"/>
    </location>
</feature>
<evidence type="ECO:0000259" key="2">
    <source>
        <dbReference type="PROSITE" id="PS50829"/>
    </source>
</evidence>
<feature type="compositionally biased region" description="Polar residues" evidence="1">
    <location>
        <begin position="1"/>
        <end position="17"/>
    </location>
</feature>
<dbReference type="Gene3D" id="3.30.1490.40">
    <property type="match status" value="1"/>
</dbReference>
<dbReference type="SMART" id="SM00444">
    <property type="entry name" value="GYF"/>
    <property type="match status" value="1"/>
</dbReference>
<keyword evidence="4" id="KW-1185">Reference proteome</keyword>
<gene>
    <name evidence="3" type="ORF">HANVADRAFT_52489</name>
</gene>
<feature type="domain" description="GYF" evidence="2">
    <location>
        <begin position="145"/>
        <end position="196"/>
    </location>
</feature>
<dbReference type="SUPFAM" id="SSF55277">
    <property type="entry name" value="GYF domain"/>
    <property type="match status" value="1"/>
</dbReference>
<feature type="compositionally biased region" description="Low complexity" evidence="1">
    <location>
        <begin position="258"/>
        <end position="277"/>
    </location>
</feature>
<dbReference type="Proteomes" id="UP000092321">
    <property type="component" value="Unassembled WGS sequence"/>
</dbReference>
<evidence type="ECO:0000256" key="1">
    <source>
        <dbReference type="SAM" id="MobiDB-lite"/>
    </source>
</evidence>
<dbReference type="InterPro" id="IPR035445">
    <property type="entry name" value="GYF-like_dom_sf"/>
</dbReference>
<dbReference type="EMBL" id="LXPE01000010">
    <property type="protein sequence ID" value="OBA27190.1"/>
    <property type="molecule type" value="Genomic_DNA"/>
</dbReference>
<organism evidence="3 4">
    <name type="scientific">Hanseniaspora valbyensis NRRL Y-1626</name>
    <dbReference type="NCBI Taxonomy" id="766949"/>
    <lineage>
        <taxon>Eukaryota</taxon>
        <taxon>Fungi</taxon>
        <taxon>Dikarya</taxon>
        <taxon>Ascomycota</taxon>
        <taxon>Saccharomycotina</taxon>
        <taxon>Saccharomycetes</taxon>
        <taxon>Saccharomycodales</taxon>
        <taxon>Saccharomycodaceae</taxon>
        <taxon>Hanseniaspora</taxon>
    </lineage>
</organism>
<dbReference type="OrthoDB" id="48509at2759"/>
<reference evidence="4" key="1">
    <citation type="journal article" date="2016" name="Proc. Natl. Acad. Sci. U.S.A.">
        <title>Comparative genomics of biotechnologically important yeasts.</title>
        <authorList>
            <person name="Riley R."/>
            <person name="Haridas S."/>
            <person name="Wolfe K.H."/>
            <person name="Lopes M.R."/>
            <person name="Hittinger C.T."/>
            <person name="Goeker M."/>
            <person name="Salamov A.A."/>
            <person name="Wisecaver J.H."/>
            <person name="Long T.M."/>
            <person name="Calvey C.H."/>
            <person name="Aerts A.L."/>
            <person name="Barry K.W."/>
            <person name="Choi C."/>
            <person name="Clum A."/>
            <person name="Coughlan A.Y."/>
            <person name="Deshpande S."/>
            <person name="Douglass A.P."/>
            <person name="Hanson S.J."/>
            <person name="Klenk H.-P."/>
            <person name="LaButti K.M."/>
            <person name="Lapidus A."/>
            <person name="Lindquist E.A."/>
            <person name="Lipzen A.M."/>
            <person name="Meier-Kolthoff J.P."/>
            <person name="Ohm R.A."/>
            <person name="Otillar R.P."/>
            <person name="Pangilinan J.L."/>
            <person name="Peng Y."/>
            <person name="Rokas A."/>
            <person name="Rosa C.A."/>
            <person name="Scheuner C."/>
            <person name="Sibirny A.A."/>
            <person name="Slot J.C."/>
            <person name="Stielow J.B."/>
            <person name="Sun H."/>
            <person name="Kurtzman C.P."/>
            <person name="Blackwell M."/>
            <person name="Grigoriev I.V."/>
            <person name="Jeffries T.W."/>
        </authorList>
    </citation>
    <scope>NUCLEOTIDE SEQUENCE [LARGE SCALE GENOMIC DNA]</scope>
    <source>
        <strain evidence="4">NRRL Y-1626</strain>
    </source>
</reference>
<protein>
    <recommendedName>
        <fullName evidence="2">GYF domain-containing protein</fullName>
    </recommendedName>
</protein>